<feature type="chain" id="PRO_5038595601" description="DUF4358 domain-containing protein" evidence="1">
    <location>
        <begin position="26"/>
        <end position="168"/>
    </location>
</feature>
<feature type="signal peptide" evidence="1">
    <location>
        <begin position="1"/>
        <end position="25"/>
    </location>
</feature>
<dbReference type="AlphaFoldDB" id="A0A1I0BMB1"/>
<evidence type="ECO:0000313" key="3">
    <source>
        <dbReference type="Proteomes" id="UP000199800"/>
    </source>
</evidence>
<gene>
    <name evidence="2" type="ORF">SAMN04487772_10818</name>
</gene>
<accession>A0A1I0BMB1</accession>
<dbReference type="Proteomes" id="UP000199800">
    <property type="component" value="Unassembled WGS sequence"/>
</dbReference>
<evidence type="ECO:0000313" key="2">
    <source>
        <dbReference type="EMBL" id="SET08093.1"/>
    </source>
</evidence>
<evidence type="ECO:0008006" key="4">
    <source>
        <dbReference type="Google" id="ProtNLM"/>
    </source>
</evidence>
<organism evidence="2 3">
    <name type="scientific">[Clostridium] polysaccharolyticum</name>
    <dbReference type="NCBI Taxonomy" id="29364"/>
    <lineage>
        <taxon>Bacteria</taxon>
        <taxon>Bacillati</taxon>
        <taxon>Bacillota</taxon>
        <taxon>Clostridia</taxon>
        <taxon>Lachnospirales</taxon>
        <taxon>Lachnospiraceae</taxon>
    </lineage>
</organism>
<keyword evidence="1" id="KW-0732">Signal</keyword>
<dbReference type="STRING" id="29364.SAMN04487772_10818"/>
<sequence length="168" mass="18944">MKKNRIKRVALLCCTLFLLGGCGNTSQPASSGKARDLKTMEKEMLEADKTLPEMEVVRGSDKDAEDNFTVLSDFDYDRVEDYFYAYSKTGTAEEIAVIRLKDKDDVAPMMDAIHAHLEDRKGTMEEYSPEQVDRVDKAVVTYEGNDVAMIVSEKNGLVQEKFKLGKEK</sequence>
<proteinExistence type="predicted"/>
<dbReference type="PROSITE" id="PS51257">
    <property type="entry name" value="PROKAR_LIPOPROTEIN"/>
    <property type="match status" value="1"/>
</dbReference>
<dbReference type="InterPro" id="IPR025648">
    <property type="entry name" value="DUF4358"/>
</dbReference>
<protein>
    <recommendedName>
        <fullName evidence="4">DUF4358 domain-containing protein</fullName>
    </recommendedName>
</protein>
<dbReference type="RefSeq" id="WP_092477498.1">
    <property type="nucleotide sequence ID" value="NZ_FOHN01000008.1"/>
</dbReference>
<dbReference type="OrthoDB" id="2002980at2"/>
<name>A0A1I0BMB1_9FIRM</name>
<dbReference type="Pfam" id="PF14270">
    <property type="entry name" value="DUF4358"/>
    <property type="match status" value="1"/>
</dbReference>
<keyword evidence="3" id="KW-1185">Reference proteome</keyword>
<evidence type="ECO:0000256" key="1">
    <source>
        <dbReference type="SAM" id="SignalP"/>
    </source>
</evidence>
<dbReference type="EMBL" id="FOHN01000008">
    <property type="protein sequence ID" value="SET08093.1"/>
    <property type="molecule type" value="Genomic_DNA"/>
</dbReference>
<reference evidence="2 3" key="1">
    <citation type="submission" date="2016-10" db="EMBL/GenBank/DDBJ databases">
        <authorList>
            <person name="de Groot N.N."/>
        </authorList>
    </citation>
    <scope>NUCLEOTIDE SEQUENCE [LARGE SCALE GENOMIC DNA]</scope>
    <source>
        <strain evidence="2 3">DSM 1801</strain>
    </source>
</reference>